<reference evidence="1" key="1">
    <citation type="submission" date="2023-03" db="EMBL/GenBank/DDBJ databases">
        <title>Chitinimonas shenzhenensis gen. nov., sp. nov., a novel member of family Burkholderiaceae isolated from activated sludge collected in Shen Zhen, China.</title>
        <authorList>
            <person name="Wang X."/>
        </authorList>
    </citation>
    <scope>NUCLEOTIDE SEQUENCE</scope>
    <source>
        <strain evidence="1">DQS-5</strain>
    </source>
</reference>
<gene>
    <name evidence="1" type="ORF">PZA18_02390</name>
</gene>
<comment type="caution">
    <text evidence="1">The sequence shown here is derived from an EMBL/GenBank/DDBJ whole genome shotgun (WGS) entry which is preliminary data.</text>
</comment>
<dbReference type="Proteomes" id="UP001172778">
    <property type="component" value="Unassembled WGS sequence"/>
</dbReference>
<organism evidence="1 2">
    <name type="scientific">Parachitinimonas caeni</name>
    <dbReference type="NCBI Taxonomy" id="3031301"/>
    <lineage>
        <taxon>Bacteria</taxon>
        <taxon>Pseudomonadati</taxon>
        <taxon>Pseudomonadota</taxon>
        <taxon>Betaproteobacteria</taxon>
        <taxon>Neisseriales</taxon>
        <taxon>Chitinibacteraceae</taxon>
        <taxon>Parachitinimonas</taxon>
    </lineage>
</organism>
<protein>
    <recommendedName>
        <fullName evidence="3">Polysaccharide deacetylase</fullName>
    </recommendedName>
</protein>
<dbReference type="EMBL" id="JARRAF010000002">
    <property type="protein sequence ID" value="MDK2122895.1"/>
    <property type="molecule type" value="Genomic_DNA"/>
</dbReference>
<evidence type="ECO:0000313" key="2">
    <source>
        <dbReference type="Proteomes" id="UP001172778"/>
    </source>
</evidence>
<keyword evidence="2" id="KW-1185">Reference proteome</keyword>
<sequence>MPANDFTLPGYGQLLAALFAKGYSVARYAEVVPDQPQLILRHDVDMDLERALQMAEFEARIGVRASYYVLLRTEMYNLFSDRGSRIIQQLGALGHEVGLHFDASLYAPERTVLESAAEQECQMLQSILGRAVDTITFHRPAPALQGMPGRFAGRLHGYDPRFFSDIGYCSDSEGRWRFGHPLEHEAIDQGRALQLVTHPVWWCAYAGEPVITKLQRLLQDKADQLRNEVAINCKPYKAHLKAQVEQLL</sequence>
<evidence type="ECO:0000313" key="1">
    <source>
        <dbReference type="EMBL" id="MDK2122895.1"/>
    </source>
</evidence>
<accession>A0ABT7DS58</accession>
<name>A0ABT7DS58_9NEIS</name>
<proteinExistence type="predicted"/>
<dbReference type="RefSeq" id="WP_284099182.1">
    <property type="nucleotide sequence ID" value="NZ_JARRAF010000002.1"/>
</dbReference>
<evidence type="ECO:0008006" key="3">
    <source>
        <dbReference type="Google" id="ProtNLM"/>
    </source>
</evidence>